<keyword evidence="1" id="KW-0732">Signal</keyword>
<keyword evidence="2" id="KW-0808">Transferase</keyword>
<keyword evidence="2" id="KW-0418">Kinase</keyword>
<evidence type="ECO:0000256" key="1">
    <source>
        <dbReference type="SAM" id="SignalP"/>
    </source>
</evidence>
<accession>A0A2P2LXY5</accession>
<dbReference type="AlphaFoldDB" id="A0A2P2LXY5"/>
<dbReference type="GO" id="GO:0016301">
    <property type="term" value="F:kinase activity"/>
    <property type="evidence" value="ECO:0007669"/>
    <property type="project" value="UniProtKB-KW"/>
</dbReference>
<name>A0A2P2LXY5_RHIMU</name>
<feature type="signal peptide" evidence="1">
    <location>
        <begin position="1"/>
        <end position="16"/>
    </location>
</feature>
<reference evidence="2" key="1">
    <citation type="submission" date="2018-02" db="EMBL/GenBank/DDBJ databases">
        <title>Rhizophora mucronata_Transcriptome.</title>
        <authorList>
            <person name="Meera S.P."/>
            <person name="Sreeshan A."/>
            <person name="Augustine A."/>
        </authorList>
    </citation>
    <scope>NUCLEOTIDE SEQUENCE</scope>
    <source>
        <tissue evidence="2">Leaf</tissue>
    </source>
</reference>
<evidence type="ECO:0000313" key="2">
    <source>
        <dbReference type="EMBL" id="MBX22837.1"/>
    </source>
</evidence>
<organism evidence="2">
    <name type="scientific">Rhizophora mucronata</name>
    <name type="common">Asiatic mangrove</name>
    <dbReference type="NCBI Taxonomy" id="61149"/>
    <lineage>
        <taxon>Eukaryota</taxon>
        <taxon>Viridiplantae</taxon>
        <taxon>Streptophyta</taxon>
        <taxon>Embryophyta</taxon>
        <taxon>Tracheophyta</taxon>
        <taxon>Spermatophyta</taxon>
        <taxon>Magnoliopsida</taxon>
        <taxon>eudicotyledons</taxon>
        <taxon>Gunneridae</taxon>
        <taxon>Pentapetalae</taxon>
        <taxon>rosids</taxon>
        <taxon>fabids</taxon>
        <taxon>Malpighiales</taxon>
        <taxon>Rhizophoraceae</taxon>
        <taxon>Rhizophora</taxon>
    </lineage>
</organism>
<feature type="chain" id="PRO_5015114307" evidence="1">
    <location>
        <begin position="17"/>
        <end position="75"/>
    </location>
</feature>
<sequence length="75" mass="8286">MYHPCLLSLLLHPSSSLSSSSCLHLLRMSDQHLQIAFAVYLPLLHFQIAPIPSTHSSFCEPHAAKCSSVPQCEQV</sequence>
<protein>
    <submittedName>
        <fullName evidence="2">Sensor histidine kinase</fullName>
    </submittedName>
</protein>
<dbReference type="EMBL" id="GGEC01042353">
    <property type="protein sequence ID" value="MBX22837.1"/>
    <property type="molecule type" value="Transcribed_RNA"/>
</dbReference>
<proteinExistence type="predicted"/>